<evidence type="ECO:0000259" key="1">
    <source>
        <dbReference type="PROSITE" id="PS50197"/>
    </source>
</evidence>
<organism evidence="2 3">
    <name type="scientific">Brachionus plicatilis</name>
    <name type="common">Marine rotifer</name>
    <name type="synonym">Brachionus muelleri</name>
    <dbReference type="NCBI Taxonomy" id="10195"/>
    <lineage>
        <taxon>Eukaryota</taxon>
        <taxon>Metazoa</taxon>
        <taxon>Spiralia</taxon>
        <taxon>Gnathifera</taxon>
        <taxon>Rotifera</taxon>
        <taxon>Eurotatoria</taxon>
        <taxon>Monogononta</taxon>
        <taxon>Pseudotrocha</taxon>
        <taxon>Ploima</taxon>
        <taxon>Brachionidae</taxon>
        <taxon>Brachionus</taxon>
    </lineage>
</organism>
<dbReference type="PROSITE" id="PS50197">
    <property type="entry name" value="BEACH"/>
    <property type="match status" value="1"/>
</dbReference>
<dbReference type="PANTHER" id="PTHR46866">
    <property type="entry name" value="GH12955P"/>
    <property type="match status" value="1"/>
</dbReference>
<dbReference type="Proteomes" id="UP000276133">
    <property type="component" value="Unassembled WGS sequence"/>
</dbReference>
<dbReference type="OrthoDB" id="29306at2759"/>
<dbReference type="InterPro" id="IPR000409">
    <property type="entry name" value="BEACH_dom"/>
</dbReference>
<dbReference type="EMBL" id="REGN01003908">
    <property type="protein sequence ID" value="RNA20177.1"/>
    <property type="molecule type" value="Genomic_DNA"/>
</dbReference>
<name>A0A3M7R9D9_BRAPC</name>
<gene>
    <name evidence="2" type="ORF">BpHYR1_007223</name>
</gene>
<dbReference type="InterPro" id="IPR036372">
    <property type="entry name" value="BEACH_dom_sf"/>
</dbReference>
<evidence type="ECO:0000313" key="2">
    <source>
        <dbReference type="EMBL" id="RNA20177.1"/>
    </source>
</evidence>
<sequence>MNENEVLVETIKFDENQNQEFLYKMFDPVRSDQTLDLDQYDNLSATLAYLDKNYFSNIWKATNDNCYPRKTQYITTDLKTAALGLICSLYGPSYLNNEKLEISSHLIDLKNFHIEKGEIKLQYSIKNLFNLHDILLYSPRTLDSHEKTLFILYQLIKFTKKINSLNLNINELKLSDIYIDQNYWLRLKLPIESILSLYKAENKQKIVSLVEESFFITNQLEEVYDSYKHLTHQDLANITKNWCFNKLDNFNYLLMLNCIAGKKFNCPYNHPIFPWITDFTSKTGNLRDLSQSKFRLNKGDAHLDLTYQASSSTGGYHLTEFLSEISYFVYKSRITDKNTLCQHVRRTWVPNEYPASVNRLYMWTPEECIPEFYYDTNIFKSIHEDMSDLKLPEWAESPEHFIKVNRRLLESEPVSKNLHHWIDLVFGFRLSGDAAVESKNVCLPLIDANQGMRTHGIVQLFNVPHPVRSINKTYHSEQPPFVRNKYRCNHVEVKSRLQSVNSESDFRKKLSVKNEELNNSIIYLPEDFNPLERLEQVESMLKFVNKVYHCLPDDDDKSEPNNEVTFEQLVSKDLKCLGCILCEIIMFNKLKCLPQQNSLETRYIFICKTILQEPHIITGPFQPFILSVLKPFNDLSLSDSKYSKILKSKSQKQTYYMENIIKYQTQNVTVSTLLNYHLTVVPFKLFFENLYKFNEIAYKLDYLIDEYEHLEKAYILKQLNLVIRQTGLLNMNRNVEDLTFYSSDETSSIDQSISIDQLHEQKFYLALLYLPKLMFDMSDPKKNFLSQSICVGNESYELIIQYLINLFENPNTCVNSFLFLFSKLTKFLSKYEIQKKFLPILLSVLNIVDLSETMGIDFRRDDDKIKFCKLFDYTFINELRIIFGLDVFL</sequence>
<accession>A0A3M7R9D9</accession>
<dbReference type="STRING" id="10195.A0A3M7R9D9"/>
<dbReference type="CDD" id="cd06071">
    <property type="entry name" value="Beach"/>
    <property type="match status" value="1"/>
</dbReference>
<evidence type="ECO:0000313" key="3">
    <source>
        <dbReference type="Proteomes" id="UP000276133"/>
    </source>
</evidence>
<dbReference type="AlphaFoldDB" id="A0A3M7R9D9"/>
<feature type="non-terminal residue" evidence="2">
    <location>
        <position position="889"/>
    </location>
</feature>
<keyword evidence="3" id="KW-1185">Reference proteome</keyword>
<dbReference type="Gene3D" id="1.10.1540.10">
    <property type="entry name" value="BEACH domain"/>
    <property type="match status" value="1"/>
</dbReference>
<dbReference type="Pfam" id="PF02138">
    <property type="entry name" value="Beach"/>
    <property type="match status" value="1"/>
</dbReference>
<dbReference type="SUPFAM" id="SSF81837">
    <property type="entry name" value="BEACH domain"/>
    <property type="match status" value="1"/>
</dbReference>
<dbReference type="PANTHER" id="PTHR46866:SF1">
    <property type="entry name" value="GH12955P"/>
    <property type="match status" value="1"/>
</dbReference>
<reference evidence="2 3" key="1">
    <citation type="journal article" date="2018" name="Sci. Rep.">
        <title>Genomic signatures of local adaptation to the degree of environmental predictability in rotifers.</title>
        <authorList>
            <person name="Franch-Gras L."/>
            <person name="Hahn C."/>
            <person name="Garcia-Roger E.M."/>
            <person name="Carmona M.J."/>
            <person name="Serra M."/>
            <person name="Gomez A."/>
        </authorList>
    </citation>
    <scope>NUCLEOTIDE SEQUENCE [LARGE SCALE GENOMIC DNA]</scope>
    <source>
        <strain evidence="2">HYR1</strain>
    </source>
</reference>
<protein>
    <submittedName>
        <fullName evidence="2">WD repeat-containing 81</fullName>
    </submittedName>
</protein>
<dbReference type="SMART" id="SM01026">
    <property type="entry name" value="Beach"/>
    <property type="match status" value="1"/>
</dbReference>
<proteinExistence type="predicted"/>
<feature type="domain" description="BEACH" evidence="1">
    <location>
        <begin position="227"/>
        <end position="493"/>
    </location>
</feature>
<comment type="caution">
    <text evidence="2">The sequence shown here is derived from an EMBL/GenBank/DDBJ whole genome shotgun (WGS) entry which is preliminary data.</text>
</comment>